<reference evidence="1 2" key="1">
    <citation type="journal article" date="2019" name="Commun. Biol.">
        <title>The bagworm genome reveals a unique fibroin gene that provides high tensile strength.</title>
        <authorList>
            <person name="Kono N."/>
            <person name="Nakamura H."/>
            <person name="Ohtoshi R."/>
            <person name="Tomita M."/>
            <person name="Numata K."/>
            <person name="Arakawa K."/>
        </authorList>
    </citation>
    <scope>NUCLEOTIDE SEQUENCE [LARGE SCALE GENOMIC DNA]</scope>
</reference>
<name>A0A4C1XL96_EUMVA</name>
<proteinExistence type="predicted"/>
<accession>A0A4C1XL96</accession>
<evidence type="ECO:0000313" key="2">
    <source>
        <dbReference type="Proteomes" id="UP000299102"/>
    </source>
</evidence>
<evidence type="ECO:0000313" key="1">
    <source>
        <dbReference type="EMBL" id="GBP62995.1"/>
    </source>
</evidence>
<gene>
    <name evidence="1" type="ORF">EVAR_44048_1</name>
</gene>
<dbReference type="Proteomes" id="UP000299102">
    <property type="component" value="Unassembled WGS sequence"/>
</dbReference>
<dbReference type="AlphaFoldDB" id="A0A4C1XL96"/>
<keyword evidence="2" id="KW-1185">Reference proteome</keyword>
<organism evidence="1 2">
    <name type="scientific">Eumeta variegata</name>
    <name type="common">Bagworm moth</name>
    <name type="synonym">Eumeta japonica</name>
    <dbReference type="NCBI Taxonomy" id="151549"/>
    <lineage>
        <taxon>Eukaryota</taxon>
        <taxon>Metazoa</taxon>
        <taxon>Ecdysozoa</taxon>
        <taxon>Arthropoda</taxon>
        <taxon>Hexapoda</taxon>
        <taxon>Insecta</taxon>
        <taxon>Pterygota</taxon>
        <taxon>Neoptera</taxon>
        <taxon>Endopterygota</taxon>
        <taxon>Lepidoptera</taxon>
        <taxon>Glossata</taxon>
        <taxon>Ditrysia</taxon>
        <taxon>Tineoidea</taxon>
        <taxon>Psychidae</taxon>
        <taxon>Oiketicinae</taxon>
        <taxon>Eumeta</taxon>
    </lineage>
</organism>
<dbReference type="EMBL" id="BGZK01000855">
    <property type="protein sequence ID" value="GBP62995.1"/>
    <property type="molecule type" value="Genomic_DNA"/>
</dbReference>
<sequence>MQTFFPLLSITKYQTSVRTIVESCLSVRRSAAKECEQAWAREGGGVDVFGITRNRRVFPFHRPPDAHPEFFVIGNSDITNYYYTTTKALD</sequence>
<comment type="caution">
    <text evidence="1">The sequence shown here is derived from an EMBL/GenBank/DDBJ whole genome shotgun (WGS) entry which is preliminary data.</text>
</comment>
<protein>
    <submittedName>
        <fullName evidence="1">Uncharacterized protein</fullName>
    </submittedName>
</protein>